<name>A0A7J0FUH1_9ERIC</name>
<comment type="subcellular location">
    <subcellularLocation>
        <location evidence="1">Membrane</location>
        <topology evidence="1">Multi-pass membrane protein</topology>
    </subcellularLocation>
</comment>
<sequence length="1300" mass="141856">MDTEIFTGKNQPRIIPRLLPAVVPTLLIAVGYVDPGKWAAVVEGGAHFGSDLILPMLVFSFGAILCQYLSACIAVVTGRDLSQICSEEYDKAICVFVGVLTEISMIALDITMILGTAHGINLIFGVDLFTCVFLAAIGAVLFPVFATLLDIGKKKVLCILIASFVLLFYVLGVLFSQPEISVSTSGTLSKLSGETAFALMSLLGANIMPHNFYLHSSIVQKNQGPQNVSKGLLFHDHFFAILCTFSGIFLVNYVLMNAAANVFNSTGLDLLTFQDALSLIDQVFRSSTVPFAFLLILFVSNQINTLTWNLGGQGVLHDFFGVDIPGWLHHVTIRINAVIPALYCVWNSGAEGLYRLLIFTQVVVALMLPSSVIPLFRIASSRSVMGVYKVSHFVEFFALTMFFGMLGLKIIFLVEMMFGNCDWVVRLGWNAESSISLSYVVLLITASTLLCLMIWLAATPLKSASSRLDDQLWNWDINDAVPDSSAERHERHYSKTRYGREESIQKQEPSVSLGKSFESHPNVLPNSDLNLPETLLDSDTIPFVTTIGDNDSNITFPSPTSHLEVSSTPVETGEVSTVCSEGSVNELVETVVSKAESIDMVERSVRIERNSQIEKDDDGDTWDPETSSKGVSVSSPSLTSEGPGSYRSLSGKSEDGGSGAGSLSRLAGLGRAARRQLTVVLDDFWGQLFDFHGQATREAKTTRLDVLRGVDSKVDPKSTTPLKVDASVKEFTGYFPSMGGKGSDSPMNSSVYDSPKPLGLQGNISSLWSSSLPFSDAYAQNSSQNAFDAGERRYSSLRLPPSSEGNDYQPATVHGYQIASYLGKIAKEKSYESSDYLNGQMEERTPKSTSMGTPNYRDPLAFSSGRKLQIRSTTMNPPGFSKPVVSRNVSLQSERPFNDLCSPGPAENPSNALNTKKFHSLPDISGISLRYREAGLSDKSAQWGGTIGYGTSSYSSTSLKVGSPLAFDNLSSPKPYRDPLTLQFSSSSSSGSSLNTGSLWSKQPFEQFGLSDKIRTVGNKQSSTTSETTMVVDLEAKLLKSFRHCIIKLWKLEGSEWLFGQNDGADEDLIDRVAARERFLYEAETREMNRLVHMVEPQYSLDRKPGSALKNDDIDYSNFLVSSVPHCGEGCVWRMDLIISFGVWCIHRILDLSLMESRPELWGKYTYVLNRLQGIIDPAFSKPRTPTTTCFCLQIPVAHQARSSPPPISNLGLPPPAKQGKGKCTTASMLLEIIKDVETAISCRKGRSGTAAGDVAFPKGKENLASVLKRYKRRLSSKSVSSQEGVSGSRTSPTSAPYGS</sequence>
<keyword evidence="3 7" id="KW-0812">Transmembrane</keyword>
<dbReference type="GO" id="GO:0009873">
    <property type="term" value="P:ethylene-activated signaling pathway"/>
    <property type="evidence" value="ECO:0007669"/>
    <property type="project" value="InterPro"/>
</dbReference>
<keyword evidence="5 7" id="KW-0472">Membrane</keyword>
<feature type="region of interest" description="Disordered" evidence="6">
    <location>
        <begin position="609"/>
        <end position="662"/>
    </location>
</feature>
<feature type="transmembrane region" description="Helical" evidence="7">
    <location>
        <begin position="439"/>
        <end position="458"/>
    </location>
</feature>
<feature type="transmembrane region" description="Helical" evidence="7">
    <location>
        <begin position="89"/>
        <end position="114"/>
    </location>
</feature>
<evidence type="ECO:0000256" key="4">
    <source>
        <dbReference type="ARBA" id="ARBA00022989"/>
    </source>
</evidence>
<keyword evidence="9" id="KW-1185">Reference proteome</keyword>
<feature type="compositionally biased region" description="Pro residues" evidence="6">
    <location>
        <begin position="1204"/>
        <end position="1217"/>
    </location>
</feature>
<feature type="compositionally biased region" description="Low complexity" evidence="6">
    <location>
        <begin position="624"/>
        <end position="642"/>
    </location>
</feature>
<evidence type="ECO:0000256" key="3">
    <source>
        <dbReference type="ARBA" id="ARBA00022692"/>
    </source>
</evidence>
<feature type="compositionally biased region" description="Polar residues" evidence="6">
    <location>
        <begin position="1290"/>
        <end position="1300"/>
    </location>
</feature>
<feature type="transmembrane region" description="Helical" evidence="7">
    <location>
        <begin position="53"/>
        <end position="77"/>
    </location>
</feature>
<feature type="compositionally biased region" description="Low complexity" evidence="6">
    <location>
        <begin position="1277"/>
        <end position="1289"/>
    </location>
</feature>
<protein>
    <submittedName>
        <fullName evidence="8">NRAMP metal ion transporter family protein</fullName>
    </submittedName>
</protein>
<feature type="transmembrane region" description="Helical" evidence="7">
    <location>
        <begin position="238"/>
        <end position="263"/>
    </location>
</feature>
<feature type="region of interest" description="Disordered" evidence="6">
    <location>
        <begin position="896"/>
        <end position="915"/>
    </location>
</feature>
<feature type="region of interest" description="Disordered" evidence="6">
    <location>
        <begin position="1274"/>
        <end position="1300"/>
    </location>
</feature>
<evidence type="ECO:0000256" key="7">
    <source>
        <dbReference type="SAM" id="Phobius"/>
    </source>
</evidence>
<feature type="transmembrane region" description="Helical" evidence="7">
    <location>
        <begin position="156"/>
        <end position="175"/>
    </location>
</feature>
<dbReference type="GO" id="GO:0005886">
    <property type="term" value="C:plasma membrane"/>
    <property type="evidence" value="ECO:0007669"/>
    <property type="project" value="TreeGrafter"/>
</dbReference>
<evidence type="ECO:0000256" key="1">
    <source>
        <dbReference type="ARBA" id="ARBA00004141"/>
    </source>
</evidence>
<dbReference type="PANTHER" id="PTHR11706:SF75">
    <property type="entry name" value="ETHYLENE-INSENSITIVE PROTEIN 2"/>
    <property type="match status" value="1"/>
</dbReference>
<dbReference type="PIRSF" id="PIRSF037378">
    <property type="entry name" value="EIN2"/>
    <property type="match status" value="1"/>
</dbReference>
<feature type="transmembrane region" description="Helical" evidence="7">
    <location>
        <begin position="356"/>
        <end position="376"/>
    </location>
</feature>
<feature type="region of interest" description="Disordered" evidence="6">
    <location>
        <begin position="1202"/>
        <end position="1221"/>
    </location>
</feature>
<feature type="transmembrane region" description="Helical" evidence="7">
    <location>
        <begin position="195"/>
        <end position="214"/>
    </location>
</feature>
<dbReference type="GO" id="GO:0015086">
    <property type="term" value="F:cadmium ion transmembrane transporter activity"/>
    <property type="evidence" value="ECO:0007669"/>
    <property type="project" value="TreeGrafter"/>
</dbReference>
<gene>
    <name evidence="8" type="ORF">Acr_15g0009630</name>
</gene>
<keyword evidence="4 7" id="KW-1133">Transmembrane helix</keyword>
<dbReference type="OrthoDB" id="409173at2759"/>
<comment type="caution">
    <text evidence="8">The sequence shown here is derived from an EMBL/GenBank/DDBJ whole genome shotgun (WGS) entry which is preliminary data.</text>
</comment>
<accession>A0A7J0FUH1</accession>
<dbReference type="Proteomes" id="UP000585474">
    <property type="component" value="Unassembled WGS sequence"/>
</dbReference>
<dbReference type="PANTHER" id="PTHR11706">
    <property type="entry name" value="SOLUTE CARRIER PROTEIN FAMILY 11 MEMBER"/>
    <property type="match status" value="1"/>
</dbReference>
<feature type="region of interest" description="Disordered" evidence="6">
    <location>
        <begin position="486"/>
        <end position="508"/>
    </location>
</feature>
<dbReference type="EMBL" id="BJWL01000015">
    <property type="protein sequence ID" value="GFZ02355.1"/>
    <property type="molecule type" value="Genomic_DNA"/>
</dbReference>
<feature type="transmembrane region" description="Helical" evidence="7">
    <location>
        <begin position="14"/>
        <end position="33"/>
    </location>
</feature>
<evidence type="ECO:0000313" key="9">
    <source>
        <dbReference type="Proteomes" id="UP000585474"/>
    </source>
</evidence>
<feature type="transmembrane region" description="Helical" evidence="7">
    <location>
        <begin position="120"/>
        <end position="149"/>
    </location>
</feature>
<evidence type="ECO:0000313" key="8">
    <source>
        <dbReference type="EMBL" id="GFZ02355.1"/>
    </source>
</evidence>
<proteinExistence type="inferred from homology"/>
<evidence type="ECO:0000256" key="6">
    <source>
        <dbReference type="SAM" id="MobiDB-lite"/>
    </source>
</evidence>
<dbReference type="Pfam" id="PF01566">
    <property type="entry name" value="Nramp"/>
    <property type="match status" value="1"/>
</dbReference>
<comment type="similarity">
    <text evidence="2">Belongs to the NRAMP (TC 2.A.55) family.</text>
</comment>
<reference evidence="8 9" key="1">
    <citation type="submission" date="2019-07" db="EMBL/GenBank/DDBJ databases">
        <title>De Novo Assembly of kiwifruit Actinidia rufa.</title>
        <authorList>
            <person name="Sugita-Konishi S."/>
            <person name="Sato K."/>
            <person name="Mori E."/>
            <person name="Abe Y."/>
            <person name="Kisaki G."/>
            <person name="Hamano K."/>
            <person name="Suezawa K."/>
            <person name="Otani M."/>
            <person name="Fukuda T."/>
            <person name="Manabe T."/>
            <person name="Gomi K."/>
            <person name="Tabuchi M."/>
            <person name="Akimitsu K."/>
            <person name="Kataoka I."/>
        </authorList>
    </citation>
    <scope>NUCLEOTIDE SEQUENCE [LARGE SCALE GENOMIC DNA]</scope>
    <source>
        <strain evidence="9">cv. Fuchu</strain>
    </source>
</reference>
<dbReference type="GO" id="GO:0034755">
    <property type="term" value="P:iron ion transmembrane transport"/>
    <property type="evidence" value="ECO:0007669"/>
    <property type="project" value="TreeGrafter"/>
</dbReference>
<evidence type="ECO:0000256" key="2">
    <source>
        <dbReference type="ARBA" id="ARBA00009965"/>
    </source>
</evidence>
<evidence type="ECO:0000256" key="5">
    <source>
        <dbReference type="ARBA" id="ARBA00023136"/>
    </source>
</evidence>
<dbReference type="InterPro" id="IPR001046">
    <property type="entry name" value="NRAMP_fam"/>
</dbReference>
<feature type="transmembrane region" description="Helical" evidence="7">
    <location>
        <begin position="396"/>
        <end position="418"/>
    </location>
</feature>
<dbReference type="GO" id="GO:0005384">
    <property type="term" value="F:manganese ion transmembrane transporter activity"/>
    <property type="evidence" value="ECO:0007669"/>
    <property type="project" value="TreeGrafter"/>
</dbReference>
<organism evidence="8 9">
    <name type="scientific">Actinidia rufa</name>
    <dbReference type="NCBI Taxonomy" id="165716"/>
    <lineage>
        <taxon>Eukaryota</taxon>
        <taxon>Viridiplantae</taxon>
        <taxon>Streptophyta</taxon>
        <taxon>Embryophyta</taxon>
        <taxon>Tracheophyta</taxon>
        <taxon>Spermatophyta</taxon>
        <taxon>Magnoliopsida</taxon>
        <taxon>eudicotyledons</taxon>
        <taxon>Gunneridae</taxon>
        <taxon>Pentapetalae</taxon>
        <taxon>asterids</taxon>
        <taxon>Ericales</taxon>
        <taxon>Actinidiaceae</taxon>
        <taxon>Actinidia</taxon>
    </lineage>
</organism>
<dbReference type="PRINTS" id="PR00447">
    <property type="entry name" value="NATRESASSCMP"/>
</dbReference>
<dbReference type="InterPro" id="IPR017187">
    <property type="entry name" value="EIN2"/>
</dbReference>